<evidence type="ECO:0000256" key="1">
    <source>
        <dbReference type="ARBA" id="ARBA00022473"/>
    </source>
</evidence>
<dbReference type="InterPro" id="IPR017970">
    <property type="entry name" value="Homeobox_CS"/>
</dbReference>
<feature type="DNA-binding region" description="Homeobox" evidence="6">
    <location>
        <begin position="194"/>
        <end position="253"/>
    </location>
</feature>
<dbReference type="Pfam" id="PF00046">
    <property type="entry name" value="Homeodomain"/>
    <property type="match status" value="1"/>
</dbReference>
<dbReference type="SUPFAM" id="SSF46689">
    <property type="entry name" value="Homeodomain-like"/>
    <property type="match status" value="1"/>
</dbReference>
<organism evidence="10 11">
    <name type="scientific">Sinanodonta woodiana</name>
    <name type="common">Chinese pond mussel</name>
    <name type="synonym">Anodonta woodiana</name>
    <dbReference type="NCBI Taxonomy" id="1069815"/>
    <lineage>
        <taxon>Eukaryota</taxon>
        <taxon>Metazoa</taxon>
        <taxon>Spiralia</taxon>
        <taxon>Lophotrochozoa</taxon>
        <taxon>Mollusca</taxon>
        <taxon>Bivalvia</taxon>
        <taxon>Autobranchia</taxon>
        <taxon>Heteroconchia</taxon>
        <taxon>Palaeoheterodonta</taxon>
        <taxon>Unionida</taxon>
        <taxon>Unionoidea</taxon>
        <taxon>Unionidae</taxon>
        <taxon>Unioninae</taxon>
        <taxon>Sinanodonta</taxon>
    </lineage>
</organism>
<keyword evidence="3 6" id="KW-0371">Homeobox</keyword>
<gene>
    <name evidence="10" type="ORF">ACJMK2_020392</name>
</gene>
<proteinExistence type="inferred from homology"/>
<evidence type="ECO:0000256" key="4">
    <source>
        <dbReference type="ARBA" id="ARBA00023242"/>
    </source>
</evidence>
<dbReference type="AlphaFoldDB" id="A0ABD3U0N5"/>
<keyword evidence="1" id="KW-0217">Developmental protein</keyword>
<reference evidence="10 11" key="1">
    <citation type="submission" date="2024-11" db="EMBL/GenBank/DDBJ databases">
        <title>Chromosome-level genome assembly of the freshwater bivalve Anodonta woodiana.</title>
        <authorList>
            <person name="Chen X."/>
        </authorList>
    </citation>
    <scope>NUCLEOTIDE SEQUENCE [LARGE SCALE GENOMIC DNA]</scope>
    <source>
        <strain evidence="10">MN2024</strain>
        <tissue evidence="10">Gills</tissue>
    </source>
</reference>
<protein>
    <recommendedName>
        <fullName evidence="9">Homeobox domain-containing protein</fullName>
    </recommendedName>
</protein>
<feature type="compositionally biased region" description="Low complexity" evidence="8">
    <location>
        <begin position="301"/>
        <end position="316"/>
    </location>
</feature>
<dbReference type="Gene3D" id="1.10.10.60">
    <property type="entry name" value="Homeodomain-like"/>
    <property type="match status" value="1"/>
</dbReference>
<keyword evidence="11" id="KW-1185">Reference proteome</keyword>
<dbReference type="PROSITE" id="PS00027">
    <property type="entry name" value="HOMEOBOX_1"/>
    <property type="match status" value="1"/>
</dbReference>
<evidence type="ECO:0000256" key="3">
    <source>
        <dbReference type="ARBA" id="ARBA00023155"/>
    </source>
</evidence>
<evidence type="ECO:0000256" key="2">
    <source>
        <dbReference type="ARBA" id="ARBA00023125"/>
    </source>
</evidence>
<dbReference type="SMART" id="SM00389">
    <property type="entry name" value="HOX"/>
    <property type="match status" value="1"/>
</dbReference>
<dbReference type="CDD" id="cd00086">
    <property type="entry name" value="homeodomain"/>
    <property type="match status" value="1"/>
</dbReference>
<dbReference type="FunFam" id="1.10.10.60:FF:000177">
    <property type="entry name" value="Homeobox protein DBX1"/>
    <property type="match status" value="1"/>
</dbReference>
<dbReference type="InterPro" id="IPR009057">
    <property type="entry name" value="Homeodomain-like_sf"/>
</dbReference>
<evidence type="ECO:0000256" key="8">
    <source>
        <dbReference type="SAM" id="MobiDB-lite"/>
    </source>
</evidence>
<feature type="domain" description="Homeobox" evidence="9">
    <location>
        <begin position="192"/>
        <end position="252"/>
    </location>
</feature>
<accession>A0ABD3U0N5</accession>
<dbReference type="PRINTS" id="PR00031">
    <property type="entry name" value="HTHREPRESSR"/>
</dbReference>
<dbReference type="InterPro" id="IPR051662">
    <property type="entry name" value="H2.0_Homeobox_NeuralPatt"/>
</dbReference>
<evidence type="ECO:0000256" key="7">
    <source>
        <dbReference type="RuleBase" id="RU000682"/>
    </source>
</evidence>
<dbReference type="InterPro" id="IPR020479">
    <property type="entry name" value="HD_metazoa"/>
</dbReference>
<keyword evidence="2 6" id="KW-0238">DNA-binding</keyword>
<feature type="compositionally biased region" description="Polar residues" evidence="8">
    <location>
        <begin position="260"/>
        <end position="284"/>
    </location>
</feature>
<keyword evidence="4 6" id="KW-0539">Nucleus</keyword>
<evidence type="ECO:0000313" key="10">
    <source>
        <dbReference type="EMBL" id="KAL3842371.1"/>
    </source>
</evidence>
<dbReference type="GO" id="GO:0005634">
    <property type="term" value="C:nucleus"/>
    <property type="evidence" value="ECO:0007669"/>
    <property type="project" value="UniProtKB-SubCell"/>
</dbReference>
<evidence type="ECO:0000256" key="6">
    <source>
        <dbReference type="PROSITE-ProRule" id="PRU00108"/>
    </source>
</evidence>
<evidence type="ECO:0000313" key="11">
    <source>
        <dbReference type="Proteomes" id="UP001634394"/>
    </source>
</evidence>
<dbReference type="PROSITE" id="PS50071">
    <property type="entry name" value="HOMEOBOX_2"/>
    <property type="match status" value="1"/>
</dbReference>
<dbReference type="InterPro" id="IPR001356">
    <property type="entry name" value="HD"/>
</dbReference>
<evidence type="ECO:0000256" key="5">
    <source>
        <dbReference type="ARBA" id="ARBA00038504"/>
    </source>
</evidence>
<evidence type="ECO:0000259" key="9">
    <source>
        <dbReference type="PROSITE" id="PS50071"/>
    </source>
</evidence>
<dbReference type="EMBL" id="JBJQND010000017">
    <property type="protein sequence ID" value="KAL3842371.1"/>
    <property type="molecule type" value="Genomic_DNA"/>
</dbReference>
<feature type="region of interest" description="Disordered" evidence="8">
    <location>
        <begin position="252"/>
        <end position="338"/>
    </location>
</feature>
<dbReference type="PANTHER" id="PTHR24331">
    <property type="entry name" value="DBX"/>
    <property type="match status" value="1"/>
</dbReference>
<dbReference type="PRINTS" id="PR00024">
    <property type="entry name" value="HOMEOBOX"/>
</dbReference>
<dbReference type="GO" id="GO:0003677">
    <property type="term" value="F:DNA binding"/>
    <property type="evidence" value="ECO:0007669"/>
    <property type="project" value="UniProtKB-UniRule"/>
</dbReference>
<comment type="subcellular location">
    <subcellularLocation>
        <location evidence="6 7">Nucleus</location>
    </subcellularLocation>
</comment>
<dbReference type="InterPro" id="IPR000047">
    <property type="entry name" value="HTH_motif"/>
</dbReference>
<comment type="caution">
    <text evidence="10">The sequence shown here is derived from an EMBL/GenBank/DDBJ whole genome shotgun (WGS) entry which is preliminary data.</text>
</comment>
<sequence>MFSNVNVMTPSQIYQNLFRTLPMIPQPVPTTSTSFLVENLLREGHTSLISRPSPMSHTVVSSGLLASSPANRLQEQPSRTSNNVGINSPTPYLKFGVSAILGTDSFSKNNISNLEQSHRAYINCSSTIPTTSVTCSKPCSPTLGCGACSPRHTHLYDNLFPGVFRHPYFTSTPLLPMPNAFSFLSTMRGKPRRGMLRRAVFSDMQRKGLEKMFQKQKYISKPDRKKLAAKLGLKDSQVKIWFQNRRMKWRNSKERELLSSGGSRDSTIPNKNNPNPDLSDINKSSDIEDSEFQAPDQVENSSVSTTASLLTTQVSSPMALLREENESSSDSGDEIDVS</sequence>
<comment type="similarity">
    <text evidence="5">Belongs to the H2.0 homeobox family.</text>
</comment>
<dbReference type="Proteomes" id="UP001634394">
    <property type="component" value="Unassembled WGS sequence"/>
</dbReference>
<dbReference type="PANTHER" id="PTHR24331:SF0">
    <property type="entry name" value="DBX"/>
    <property type="match status" value="1"/>
</dbReference>
<name>A0ABD3U0N5_SINWO</name>